<reference evidence="1 2" key="1">
    <citation type="journal article" date="2024" name="G3 (Bethesda)">
        <title>Genome assembly of Hibiscus sabdariffa L. provides insights into metabolisms of medicinal natural products.</title>
        <authorList>
            <person name="Kim T."/>
        </authorList>
    </citation>
    <scope>NUCLEOTIDE SEQUENCE [LARGE SCALE GENOMIC DNA]</scope>
    <source>
        <strain evidence="1">TK-2024</strain>
        <tissue evidence="1">Old leaves</tissue>
    </source>
</reference>
<comment type="caution">
    <text evidence="1">The sequence shown here is derived from an EMBL/GenBank/DDBJ whole genome shotgun (WGS) entry which is preliminary data.</text>
</comment>
<sequence>MKTTSDKTIVVKGIGEPSCYGLVHVIIMHDSTDTQFANDLPDVPFEFIVASSKQQASRVQLDNLTLGYYSIVSKQLHYTEHVV</sequence>
<dbReference type="Proteomes" id="UP001396334">
    <property type="component" value="Unassembled WGS sequence"/>
</dbReference>
<evidence type="ECO:0000313" key="1">
    <source>
        <dbReference type="EMBL" id="KAK8476292.1"/>
    </source>
</evidence>
<accession>A0ABR1Z8L6</accession>
<organism evidence="1 2">
    <name type="scientific">Hibiscus sabdariffa</name>
    <name type="common">roselle</name>
    <dbReference type="NCBI Taxonomy" id="183260"/>
    <lineage>
        <taxon>Eukaryota</taxon>
        <taxon>Viridiplantae</taxon>
        <taxon>Streptophyta</taxon>
        <taxon>Embryophyta</taxon>
        <taxon>Tracheophyta</taxon>
        <taxon>Spermatophyta</taxon>
        <taxon>Magnoliopsida</taxon>
        <taxon>eudicotyledons</taxon>
        <taxon>Gunneridae</taxon>
        <taxon>Pentapetalae</taxon>
        <taxon>rosids</taxon>
        <taxon>malvids</taxon>
        <taxon>Malvales</taxon>
        <taxon>Malvaceae</taxon>
        <taxon>Malvoideae</taxon>
        <taxon>Hibiscus</taxon>
    </lineage>
</organism>
<keyword evidence="2" id="KW-1185">Reference proteome</keyword>
<proteinExistence type="predicted"/>
<evidence type="ECO:0000313" key="2">
    <source>
        <dbReference type="Proteomes" id="UP001396334"/>
    </source>
</evidence>
<name>A0ABR1Z8L6_9ROSI</name>
<protein>
    <submittedName>
        <fullName evidence="1">Uncharacterized protein</fullName>
    </submittedName>
</protein>
<gene>
    <name evidence="1" type="ORF">V6N11_034405</name>
</gene>
<dbReference type="EMBL" id="JBBPBN010002325">
    <property type="protein sequence ID" value="KAK8476292.1"/>
    <property type="molecule type" value="Genomic_DNA"/>
</dbReference>